<sequence length="52" mass="5828">MPELRIAQDDAADDRLGRDPLALLIGMLLDQHVRRRSSRLVFPGAMQAGVWV</sequence>
<dbReference type="Proteomes" id="UP000319865">
    <property type="component" value="Unassembled WGS sequence"/>
</dbReference>
<dbReference type="RefSeq" id="WP_246063406.1">
    <property type="nucleotide sequence ID" value="NZ_VFQE01000001.1"/>
</dbReference>
<protein>
    <submittedName>
        <fullName evidence="1">Uncharacterized protein</fullName>
    </submittedName>
</protein>
<dbReference type="EMBL" id="VFQE01000001">
    <property type="protein sequence ID" value="TQN42285.1"/>
    <property type="molecule type" value="Genomic_DNA"/>
</dbReference>
<evidence type="ECO:0000313" key="1">
    <source>
        <dbReference type="EMBL" id="TQN42285.1"/>
    </source>
</evidence>
<accession>A0A543PDY2</accession>
<gene>
    <name evidence="1" type="ORF">FHU33_1680</name>
</gene>
<name>A0A543PDY2_9ACTN</name>
<organism evidence="1 2">
    <name type="scientific">Blastococcus colisei</name>
    <dbReference type="NCBI Taxonomy" id="1564162"/>
    <lineage>
        <taxon>Bacteria</taxon>
        <taxon>Bacillati</taxon>
        <taxon>Actinomycetota</taxon>
        <taxon>Actinomycetes</taxon>
        <taxon>Geodermatophilales</taxon>
        <taxon>Geodermatophilaceae</taxon>
        <taxon>Blastococcus</taxon>
    </lineage>
</organism>
<dbReference type="AlphaFoldDB" id="A0A543PDY2"/>
<evidence type="ECO:0000313" key="2">
    <source>
        <dbReference type="Proteomes" id="UP000319865"/>
    </source>
</evidence>
<proteinExistence type="predicted"/>
<reference evidence="1 2" key="1">
    <citation type="submission" date="2019-06" db="EMBL/GenBank/DDBJ databases">
        <title>Sequencing the genomes of 1000 actinobacteria strains.</title>
        <authorList>
            <person name="Klenk H.-P."/>
        </authorList>
    </citation>
    <scope>NUCLEOTIDE SEQUENCE [LARGE SCALE GENOMIC DNA]</scope>
    <source>
        <strain evidence="1 2">DSM 46837</strain>
    </source>
</reference>
<keyword evidence="2" id="KW-1185">Reference proteome</keyword>
<comment type="caution">
    <text evidence="1">The sequence shown here is derived from an EMBL/GenBank/DDBJ whole genome shotgun (WGS) entry which is preliminary data.</text>
</comment>